<accession>A0A9W6UGT4</accession>
<dbReference type="AlphaFoldDB" id="A0A9W6UGT4"/>
<proteinExistence type="predicted"/>
<keyword evidence="2" id="KW-1185">Reference proteome</keyword>
<name>A0A9W6UGT4_9ACTN</name>
<evidence type="ECO:0000313" key="1">
    <source>
        <dbReference type="EMBL" id="GLU48046.1"/>
    </source>
</evidence>
<protein>
    <recommendedName>
        <fullName evidence="3">DUF4034 domain-containing protein</fullName>
    </recommendedName>
</protein>
<evidence type="ECO:0008006" key="3">
    <source>
        <dbReference type="Google" id="ProtNLM"/>
    </source>
</evidence>
<dbReference type="EMBL" id="BSQG01000003">
    <property type="protein sequence ID" value="GLU48046.1"/>
    <property type="molecule type" value="Genomic_DNA"/>
</dbReference>
<dbReference type="Proteomes" id="UP001165092">
    <property type="component" value="Unassembled WGS sequence"/>
</dbReference>
<comment type="caution">
    <text evidence="1">The sequence shown here is derived from an EMBL/GenBank/DDBJ whole genome shotgun (WGS) entry which is preliminary data.</text>
</comment>
<organism evidence="1 2">
    <name type="scientific">Nocardiopsis ansamitocini</name>
    <dbReference type="NCBI Taxonomy" id="1670832"/>
    <lineage>
        <taxon>Bacteria</taxon>
        <taxon>Bacillati</taxon>
        <taxon>Actinomycetota</taxon>
        <taxon>Actinomycetes</taxon>
        <taxon>Streptosporangiales</taxon>
        <taxon>Nocardiopsidaceae</taxon>
        <taxon>Nocardiopsis</taxon>
    </lineage>
</organism>
<gene>
    <name evidence="1" type="ORF">Nans01_23970</name>
</gene>
<dbReference type="RefSeq" id="WP_285759399.1">
    <property type="nucleotide sequence ID" value="NZ_BSQG01000003.1"/>
</dbReference>
<evidence type="ECO:0000313" key="2">
    <source>
        <dbReference type="Proteomes" id="UP001165092"/>
    </source>
</evidence>
<reference evidence="1" key="1">
    <citation type="submission" date="2023-02" db="EMBL/GenBank/DDBJ databases">
        <title>Nocardiopsis ansamitocini NBRC 112285.</title>
        <authorList>
            <person name="Ichikawa N."/>
            <person name="Sato H."/>
            <person name="Tonouchi N."/>
        </authorList>
    </citation>
    <scope>NUCLEOTIDE SEQUENCE</scope>
    <source>
        <strain evidence="1">NBRC 112285</strain>
    </source>
</reference>
<sequence>MGLFGRKAADKTQDALVRTLVDGRCWNDPALDAGVDAVEEGHLTAGLTLLKESRTDPELRSLYVEALGNAAIGRSGQVHGLLTEDTAREDAADILLWLGRTLIDEAWEIRGAGSADTVGAERFKLFFATLGNAREPLLAAAEIAADDPVPWECLQWFALGMQLERDEKDYIWQRVVERCPTLYPAHWGRVQTLAAKWGGSHEEMLEFARGSVDIAPPGHPLTSMVALAHVERLMGLFDDLAQRRKFVAAVKLNVRYYDEQVRDELTRAAQKWCAAPVAHPRDLQAHHQFGWVFKEAQEKERARWHLYQVGDRVHHWPWASTGKPVEAFAKALSSLGLA</sequence>